<dbReference type="EMBL" id="SKFG01000009">
    <property type="protein sequence ID" value="TCZ77467.1"/>
    <property type="molecule type" value="Genomic_DNA"/>
</dbReference>
<dbReference type="Proteomes" id="UP000295418">
    <property type="component" value="Unassembled WGS sequence"/>
</dbReference>
<keyword evidence="2" id="KW-1185">Reference proteome</keyword>
<protein>
    <submittedName>
        <fullName evidence="1">Uncharacterized protein</fullName>
    </submittedName>
</protein>
<dbReference type="PROSITE" id="PS51257">
    <property type="entry name" value="PROKAR_LIPOPROTEIN"/>
    <property type="match status" value="1"/>
</dbReference>
<reference evidence="1 2" key="1">
    <citation type="submission" date="2019-03" db="EMBL/GenBank/DDBJ databases">
        <authorList>
            <person name="Kim M.K.M."/>
        </authorList>
    </citation>
    <scope>NUCLEOTIDE SEQUENCE [LARGE SCALE GENOMIC DNA]</scope>
    <source>
        <strain evidence="1 2">18JY21-1</strain>
    </source>
</reference>
<dbReference type="AlphaFoldDB" id="A0A4R4EDE4"/>
<evidence type="ECO:0000313" key="1">
    <source>
        <dbReference type="EMBL" id="TCZ77467.1"/>
    </source>
</evidence>
<gene>
    <name evidence="1" type="ORF">E0485_10775</name>
</gene>
<organism evidence="1 2">
    <name type="scientific">Paenibacillus albiflavus</name>
    <dbReference type="NCBI Taxonomy" id="2545760"/>
    <lineage>
        <taxon>Bacteria</taxon>
        <taxon>Bacillati</taxon>
        <taxon>Bacillota</taxon>
        <taxon>Bacilli</taxon>
        <taxon>Bacillales</taxon>
        <taxon>Paenibacillaceae</taxon>
        <taxon>Paenibacillus</taxon>
    </lineage>
</organism>
<comment type="caution">
    <text evidence="1">The sequence shown here is derived from an EMBL/GenBank/DDBJ whole genome shotgun (WGS) entry which is preliminary data.</text>
</comment>
<accession>A0A4R4EDE4</accession>
<dbReference type="RefSeq" id="WP_132418038.1">
    <property type="nucleotide sequence ID" value="NZ_SKFG01000009.1"/>
</dbReference>
<name>A0A4R4EDE4_9BACL</name>
<proteinExistence type="predicted"/>
<sequence length="253" mass="29233">MKIVPVMICLILILSGCDKLYSPEQSQKIILENEGQSYKVMLVYDKNLNEVILQINNSNIPILNDVSEEQIFNPQPSDEYTFQLSTNGNKIMVGSTYAFTNKYGSTSWINCFEYKDDQIKKIWSSDDILHHKFAVNSFTEESQTLEISMGQDLRRIILSDEETELWLDYVKFHQDGAQSLPELFFVINPAFTFYDYNNDGIEELITKTIISFEGCPISRAYFSAYQFSTDDIKQIEGWFRGTYPSIEQLDSLS</sequence>
<evidence type="ECO:0000313" key="2">
    <source>
        <dbReference type="Proteomes" id="UP000295418"/>
    </source>
</evidence>
<dbReference type="OrthoDB" id="2628117at2"/>